<dbReference type="Proteomes" id="UP000030651">
    <property type="component" value="Unassembled WGS sequence"/>
</dbReference>
<dbReference type="EMBL" id="KI912112">
    <property type="protein sequence ID" value="ETS81484.1"/>
    <property type="molecule type" value="Genomic_DNA"/>
</dbReference>
<proteinExistence type="predicted"/>
<feature type="compositionally biased region" description="Polar residues" evidence="2">
    <location>
        <begin position="75"/>
        <end position="85"/>
    </location>
</feature>
<dbReference type="HOGENOM" id="CLU_1428451_0_0_1"/>
<sequence length="190" mass="20837">MQSSSSHHSPTPDPDGSPRADGELIVRKPMEKQPDESPQAASDKQRQDDQRISSPNGPSGNMAGSTDGRAAPAQAGSSATTNNPGDQGRKNNMEKMALEVQQSIANGLYRDLKRCESDLDIARQQLELAHSEHERLKAEFDQAFKDYHLASTQFVAVNSKMTNIQEVLADLADRLEKNGFELGDDGFERK</sequence>
<dbReference type="GeneID" id="19271499"/>
<feature type="compositionally biased region" description="Polar residues" evidence="2">
    <location>
        <begin position="52"/>
        <end position="64"/>
    </location>
</feature>
<evidence type="ECO:0000256" key="2">
    <source>
        <dbReference type="SAM" id="MobiDB-lite"/>
    </source>
</evidence>
<accession>W3X623</accession>
<evidence type="ECO:0000313" key="3">
    <source>
        <dbReference type="EMBL" id="ETS81484.1"/>
    </source>
</evidence>
<dbReference type="RefSeq" id="XP_007833258.1">
    <property type="nucleotide sequence ID" value="XM_007835067.1"/>
</dbReference>
<organism evidence="3 4">
    <name type="scientific">Pestalotiopsis fici (strain W106-1 / CGMCC3.15140)</name>
    <dbReference type="NCBI Taxonomy" id="1229662"/>
    <lineage>
        <taxon>Eukaryota</taxon>
        <taxon>Fungi</taxon>
        <taxon>Dikarya</taxon>
        <taxon>Ascomycota</taxon>
        <taxon>Pezizomycotina</taxon>
        <taxon>Sordariomycetes</taxon>
        <taxon>Xylariomycetidae</taxon>
        <taxon>Amphisphaeriales</taxon>
        <taxon>Sporocadaceae</taxon>
        <taxon>Pestalotiopsis</taxon>
    </lineage>
</organism>
<dbReference type="KEGG" id="pfy:PFICI_06486"/>
<reference evidence="4" key="1">
    <citation type="journal article" date="2015" name="BMC Genomics">
        <title>Genomic and transcriptomic analysis of the endophytic fungus Pestalotiopsis fici reveals its lifestyle and high potential for synthesis of natural products.</title>
        <authorList>
            <person name="Wang X."/>
            <person name="Zhang X."/>
            <person name="Liu L."/>
            <person name="Xiang M."/>
            <person name="Wang W."/>
            <person name="Sun X."/>
            <person name="Che Y."/>
            <person name="Guo L."/>
            <person name="Liu G."/>
            <person name="Guo L."/>
            <person name="Wang C."/>
            <person name="Yin W.B."/>
            <person name="Stadler M."/>
            <person name="Zhang X."/>
            <person name="Liu X."/>
        </authorList>
    </citation>
    <scope>NUCLEOTIDE SEQUENCE [LARGE SCALE GENOMIC DNA]</scope>
    <source>
        <strain evidence="4">W106-1 / CGMCC3.15140</strain>
    </source>
</reference>
<evidence type="ECO:0000313" key="4">
    <source>
        <dbReference type="Proteomes" id="UP000030651"/>
    </source>
</evidence>
<feature type="coiled-coil region" evidence="1">
    <location>
        <begin position="112"/>
        <end position="139"/>
    </location>
</feature>
<gene>
    <name evidence="3" type="ORF">PFICI_06486</name>
</gene>
<feature type="compositionally biased region" description="Basic and acidic residues" evidence="2">
    <location>
        <begin position="87"/>
        <end position="96"/>
    </location>
</feature>
<protein>
    <submittedName>
        <fullName evidence="3">Uncharacterized protein</fullName>
    </submittedName>
</protein>
<evidence type="ECO:0000256" key="1">
    <source>
        <dbReference type="SAM" id="Coils"/>
    </source>
</evidence>
<dbReference type="InParanoid" id="W3X623"/>
<name>W3X623_PESFW</name>
<feature type="compositionally biased region" description="Basic and acidic residues" evidence="2">
    <location>
        <begin position="16"/>
        <end position="35"/>
    </location>
</feature>
<keyword evidence="4" id="KW-1185">Reference proteome</keyword>
<dbReference type="AlphaFoldDB" id="W3X623"/>
<feature type="region of interest" description="Disordered" evidence="2">
    <location>
        <begin position="1"/>
        <end position="96"/>
    </location>
</feature>
<keyword evidence="1" id="KW-0175">Coiled coil</keyword>